<gene>
    <name evidence="2" type="ORF">GZ77_04080</name>
</gene>
<protein>
    <submittedName>
        <fullName evidence="2">Uncharacterized protein</fullName>
    </submittedName>
</protein>
<feature type="transmembrane region" description="Helical" evidence="1">
    <location>
        <begin position="92"/>
        <end position="113"/>
    </location>
</feature>
<dbReference type="Proteomes" id="UP000028006">
    <property type="component" value="Unassembled WGS sequence"/>
</dbReference>
<sequence length="124" mass="14058">MPDASAAIPEDVGTQIIVRNKEGEILATVNLDLKPDYFSFSGKNGYLLEYGIDDSGIHQLTKIHTKPEYVYEDHNYSFPNSNQEETKFNMKVFWATLGGVGVTILIGVMYCAWDSWKKRHNLNP</sequence>
<name>A0A081NBB6_9GAMM</name>
<keyword evidence="1" id="KW-1133">Transmembrane helix</keyword>
<reference evidence="2 3" key="1">
    <citation type="submission" date="2014-06" db="EMBL/GenBank/DDBJ databases">
        <title>Whole Genome Sequences of Three Symbiotic Endozoicomonas Bacteria.</title>
        <authorList>
            <person name="Neave M.J."/>
            <person name="Apprill A."/>
            <person name="Voolstra C.R."/>
        </authorList>
    </citation>
    <scope>NUCLEOTIDE SEQUENCE [LARGE SCALE GENOMIC DNA]</scope>
    <source>
        <strain evidence="2 3">LMG 24815</strain>
    </source>
</reference>
<evidence type="ECO:0000313" key="3">
    <source>
        <dbReference type="Proteomes" id="UP000028006"/>
    </source>
</evidence>
<dbReference type="EMBL" id="JOKG01000001">
    <property type="protein sequence ID" value="KEQ15739.1"/>
    <property type="molecule type" value="Genomic_DNA"/>
</dbReference>
<dbReference type="AlphaFoldDB" id="A0A081NBB6"/>
<evidence type="ECO:0000313" key="2">
    <source>
        <dbReference type="EMBL" id="KEQ15739.1"/>
    </source>
</evidence>
<keyword evidence="3" id="KW-1185">Reference proteome</keyword>
<organism evidence="2 3">
    <name type="scientific">Endozoicomonas montiporae</name>
    <dbReference type="NCBI Taxonomy" id="1027273"/>
    <lineage>
        <taxon>Bacteria</taxon>
        <taxon>Pseudomonadati</taxon>
        <taxon>Pseudomonadota</taxon>
        <taxon>Gammaproteobacteria</taxon>
        <taxon>Oceanospirillales</taxon>
        <taxon>Endozoicomonadaceae</taxon>
        <taxon>Endozoicomonas</taxon>
    </lineage>
</organism>
<accession>A0A081NBB6</accession>
<keyword evidence="1" id="KW-0472">Membrane</keyword>
<proteinExistence type="predicted"/>
<evidence type="ECO:0000256" key="1">
    <source>
        <dbReference type="SAM" id="Phobius"/>
    </source>
</evidence>
<keyword evidence="1" id="KW-0812">Transmembrane</keyword>
<comment type="caution">
    <text evidence="2">The sequence shown here is derived from an EMBL/GenBank/DDBJ whole genome shotgun (WGS) entry which is preliminary data.</text>
</comment>